<dbReference type="EMBL" id="CP020563">
    <property type="protein sequence ID" value="ARF77118.1"/>
    <property type="molecule type" value="Genomic_DNA"/>
</dbReference>
<reference evidence="6 7" key="1">
    <citation type="submission" date="2017-04" db="EMBL/GenBank/DDBJ databases">
        <title>The complete genome sequence of Streptomyces albolongus YIM 101047, the producer of novel bafilomycins and novel odoriferous sesquiterpenoids.</title>
        <authorList>
            <person name="Yin M."/>
            <person name="Jiang Y."/>
        </authorList>
    </citation>
    <scope>NUCLEOTIDE SEQUENCE [LARGE SCALE GENOMIC DNA]</scope>
    <source>
        <strain evidence="6 7">YIM 101047</strain>
    </source>
</reference>
<organism evidence="6 7">
    <name type="scientific">Kitasatospora albolonga</name>
    <dbReference type="NCBI Taxonomy" id="68173"/>
    <lineage>
        <taxon>Bacteria</taxon>
        <taxon>Bacillati</taxon>
        <taxon>Actinomycetota</taxon>
        <taxon>Actinomycetes</taxon>
        <taxon>Kitasatosporales</taxon>
        <taxon>Streptomycetaceae</taxon>
        <taxon>Kitasatospora</taxon>
    </lineage>
</organism>
<dbReference type="Pfam" id="PF03816">
    <property type="entry name" value="LytR_cpsA_psr"/>
    <property type="match status" value="1"/>
</dbReference>
<feature type="domain" description="LytR/CpsA/Psr regulator C-terminal" evidence="5">
    <location>
        <begin position="456"/>
        <end position="549"/>
    </location>
</feature>
<keyword evidence="3" id="KW-0812">Transmembrane</keyword>
<dbReference type="PANTHER" id="PTHR33392">
    <property type="entry name" value="POLYISOPRENYL-TEICHOIC ACID--PEPTIDOGLYCAN TEICHOIC ACID TRANSFERASE TAGU"/>
    <property type="match status" value="1"/>
</dbReference>
<keyword evidence="3" id="KW-0472">Membrane</keyword>
<evidence type="ECO:0000259" key="5">
    <source>
        <dbReference type="Pfam" id="PF13399"/>
    </source>
</evidence>
<dbReference type="AlphaFoldDB" id="A0ABC8C4M1"/>
<dbReference type="Gene3D" id="3.30.70.2390">
    <property type="match status" value="1"/>
</dbReference>
<sequence>MGRSSMPGEGTRSRVRHADRDGRGESPYGDGDREGADRTRRGSDAGDGGDGSGGSGGTGDRATAADGPGRRRSGARGPGSRTGTAGRNSRRAPKSGRRRVLRWASSVLALLILGAAGAGYLYYEHLNGNIKKEDLTLGDKRMADHKANAAGQTPLNILLIGSDARDSEANQKLGGAKETFGAPPLADVQMLLHLSADRSNLSVVTMPRDTMLKMPKCTAPNGEVFPASTVDMQTNQSLGRGGPGCTVAAWYELTGIRIDHFMMIDFAGVVSMADAIGGVPVCVDANIYSRGADGRGGSGLRLEKGTTYVKGEQALQWLRTRYGFEDGSDLARAKAQHQYMNSMVRQLREGTKLTDPAKLMNLAEAATKALTVDKGLDTVKKLYDLAEEFKKVPTKRITMSTMPNVYGTGVNRGRVYPKAGDAEQLFRMVREDVPLDGKASKRKPEEPKDPSAPVGEISVAVRNGTATDALAPAPGRAGGVADLLKEAGFVRTTVDPGNVAGSARTAILFPSADLEGDAQAVAKALGIPLSQVKKSTDVSGISLAVGADWREDGPYPVSRRKEKTPESAGALNGEEKGCMKVNPAYTW</sequence>
<feature type="compositionally biased region" description="Basic and acidic residues" evidence="2">
    <location>
        <begin position="16"/>
        <end position="44"/>
    </location>
</feature>
<dbReference type="Pfam" id="PF13399">
    <property type="entry name" value="LytR_C"/>
    <property type="match status" value="1"/>
</dbReference>
<evidence type="ECO:0000256" key="2">
    <source>
        <dbReference type="SAM" id="MobiDB-lite"/>
    </source>
</evidence>
<feature type="region of interest" description="Disordered" evidence="2">
    <location>
        <begin position="433"/>
        <end position="454"/>
    </location>
</feature>
<gene>
    <name evidence="6" type="ORF">B7C62_12050</name>
</gene>
<dbReference type="NCBIfam" id="TIGR00350">
    <property type="entry name" value="lytR_cpsA_psr"/>
    <property type="match status" value="1"/>
</dbReference>
<name>A0ABC8C4M1_9ACTN</name>
<accession>A0ABC8C4M1</accession>
<evidence type="ECO:0000256" key="1">
    <source>
        <dbReference type="ARBA" id="ARBA00006068"/>
    </source>
</evidence>
<keyword evidence="3" id="KW-1133">Transmembrane helix</keyword>
<dbReference type="KEGG" id="kab:B7C62_12050"/>
<feature type="compositionally biased region" description="Gly residues" evidence="2">
    <location>
        <begin position="45"/>
        <end position="59"/>
    </location>
</feature>
<feature type="domain" description="Cell envelope-related transcriptional attenuator" evidence="4">
    <location>
        <begin position="186"/>
        <end position="348"/>
    </location>
</feature>
<dbReference type="InterPro" id="IPR004474">
    <property type="entry name" value="LytR_CpsA_psr"/>
</dbReference>
<feature type="compositionally biased region" description="Basic and acidic residues" evidence="2">
    <location>
        <begin position="433"/>
        <end position="449"/>
    </location>
</feature>
<evidence type="ECO:0000313" key="6">
    <source>
        <dbReference type="EMBL" id="ARF77118.1"/>
    </source>
</evidence>
<protein>
    <submittedName>
        <fullName evidence="6">Transcriptional regulator</fullName>
    </submittedName>
</protein>
<dbReference type="InterPro" id="IPR050922">
    <property type="entry name" value="LytR/CpsA/Psr_CW_biosynth"/>
</dbReference>
<dbReference type="PANTHER" id="PTHR33392:SF6">
    <property type="entry name" value="POLYISOPRENYL-TEICHOIC ACID--PEPTIDOGLYCAN TEICHOIC ACID TRANSFERASE TAGU"/>
    <property type="match status" value="1"/>
</dbReference>
<dbReference type="Proteomes" id="UP000192251">
    <property type="component" value="Chromosome"/>
</dbReference>
<feature type="compositionally biased region" description="Low complexity" evidence="2">
    <location>
        <begin position="78"/>
        <end position="87"/>
    </location>
</feature>
<evidence type="ECO:0000256" key="3">
    <source>
        <dbReference type="SAM" id="Phobius"/>
    </source>
</evidence>
<feature type="region of interest" description="Disordered" evidence="2">
    <location>
        <begin position="1"/>
        <end position="99"/>
    </location>
</feature>
<feature type="compositionally biased region" description="Basic residues" evidence="2">
    <location>
        <begin position="88"/>
        <end position="99"/>
    </location>
</feature>
<keyword evidence="7" id="KW-1185">Reference proteome</keyword>
<comment type="similarity">
    <text evidence="1">Belongs to the LytR/CpsA/Psr (LCP) family.</text>
</comment>
<feature type="region of interest" description="Disordered" evidence="2">
    <location>
        <begin position="554"/>
        <end position="575"/>
    </location>
</feature>
<evidence type="ECO:0000313" key="7">
    <source>
        <dbReference type="Proteomes" id="UP000192251"/>
    </source>
</evidence>
<evidence type="ECO:0000259" key="4">
    <source>
        <dbReference type="Pfam" id="PF03816"/>
    </source>
</evidence>
<dbReference type="InterPro" id="IPR027381">
    <property type="entry name" value="LytR/CpsA/Psr_C"/>
</dbReference>
<dbReference type="Gene3D" id="3.40.630.190">
    <property type="entry name" value="LCP protein"/>
    <property type="match status" value="1"/>
</dbReference>
<feature type="transmembrane region" description="Helical" evidence="3">
    <location>
        <begin position="100"/>
        <end position="123"/>
    </location>
</feature>
<proteinExistence type="inferred from homology"/>